<dbReference type="NCBIfam" id="TIGR04057">
    <property type="entry name" value="SusC_RagA_signa"/>
    <property type="match status" value="1"/>
</dbReference>
<dbReference type="Gene3D" id="2.60.40.1120">
    <property type="entry name" value="Carboxypeptidase-like, regulatory domain"/>
    <property type="match status" value="1"/>
</dbReference>
<dbReference type="PANTHER" id="PTHR30069:SF29">
    <property type="entry name" value="HEMOGLOBIN AND HEMOGLOBIN-HAPTOGLOBIN-BINDING PROTEIN 1-RELATED"/>
    <property type="match status" value="1"/>
</dbReference>
<feature type="domain" description="TonB-dependent receptor plug" evidence="10">
    <location>
        <begin position="116"/>
        <end position="245"/>
    </location>
</feature>
<evidence type="ECO:0000313" key="12">
    <source>
        <dbReference type="Proteomes" id="UP000645390"/>
    </source>
</evidence>
<dbReference type="SUPFAM" id="SSF56935">
    <property type="entry name" value="Porins"/>
    <property type="match status" value="1"/>
</dbReference>
<dbReference type="InterPro" id="IPR037066">
    <property type="entry name" value="Plug_dom_sf"/>
</dbReference>
<keyword evidence="5 9" id="KW-0732">Signal</keyword>
<keyword evidence="12" id="KW-1185">Reference proteome</keyword>
<protein>
    <submittedName>
        <fullName evidence="11">SusC/RagA family TonB-linked outer membrane protein</fullName>
    </submittedName>
</protein>
<evidence type="ECO:0000313" key="11">
    <source>
        <dbReference type="EMBL" id="GGI27503.1"/>
    </source>
</evidence>
<feature type="chain" id="PRO_5045236315" evidence="9">
    <location>
        <begin position="24"/>
        <end position="1110"/>
    </location>
</feature>
<dbReference type="EMBL" id="BMDJ01000008">
    <property type="protein sequence ID" value="GGI27503.1"/>
    <property type="molecule type" value="Genomic_DNA"/>
</dbReference>
<name>A0ABQ2BM13_9SPHI</name>
<dbReference type="InterPro" id="IPR012910">
    <property type="entry name" value="Plug_dom"/>
</dbReference>
<keyword evidence="2 8" id="KW-0813">Transport</keyword>
<dbReference type="Pfam" id="PF13715">
    <property type="entry name" value="CarbopepD_reg_2"/>
    <property type="match status" value="1"/>
</dbReference>
<evidence type="ECO:0000256" key="7">
    <source>
        <dbReference type="ARBA" id="ARBA00023237"/>
    </source>
</evidence>
<dbReference type="PROSITE" id="PS52016">
    <property type="entry name" value="TONB_DEPENDENT_REC_3"/>
    <property type="match status" value="1"/>
</dbReference>
<keyword evidence="7 8" id="KW-0998">Cell outer membrane</keyword>
<gene>
    <name evidence="11" type="ORF">GCM10008119_27980</name>
</gene>
<evidence type="ECO:0000256" key="8">
    <source>
        <dbReference type="PROSITE-ProRule" id="PRU01360"/>
    </source>
</evidence>
<dbReference type="InterPro" id="IPR023997">
    <property type="entry name" value="TonB-dep_OMP_SusC/RagA_CS"/>
</dbReference>
<dbReference type="InterPro" id="IPR036942">
    <property type="entry name" value="Beta-barrel_TonB_sf"/>
</dbReference>
<evidence type="ECO:0000256" key="9">
    <source>
        <dbReference type="SAM" id="SignalP"/>
    </source>
</evidence>
<dbReference type="RefSeq" id="WP_188415513.1">
    <property type="nucleotide sequence ID" value="NZ_BMDJ01000008.1"/>
</dbReference>
<evidence type="ECO:0000256" key="4">
    <source>
        <dbReference type="ARBA" id="ARBA00022692"/>
    </source>
</evidence>
<dbReference type="NCBIfam" id="TIGR04056">
    <property type="entry name" value="OMP_RagA_SusC"/>
    <property type="match status" value="1"/>
</dbReference>
<evidence type="ECO:0000256" key="3">
    <source>
        <dbReference type="ARBA" id="ARBA00022452"/>
    </source>
</evidence>
<evidence type="ECO:0000256" key="6">
    <source>
        <dbReference type="ARBA" id="ARBA00023136"/>
    </source>
</evidence>
<dbReference type="Gene3D" id="2.170.130.10">
    <property type="entry name" value="TonB-dependent receptor, plug domain"/>
    <property type="match status" value="1"/>
</dbReference>
<accession>A0ABQ2BM13</accession>
<dbReference type="SUPFAM" id="SSF49464">
    <property type="entry name" value="Carboxypeptidase regulatory domain-like"/>
    <property type="match status" value="1"/>
</dbReference>
<keyword evidence="3 8" id="KW-1134">Transmembrane beta strand</keyword>
<keyword evidence="4 8" id="KW-0812">Transmembrane</keyword>
<reference evidence="12" key="1">
    <citation type="journal article" date="2019" name="Int. J. Syst. Evol. Microbiol.">
        <title>The Global Catalogue of Microorganisms (GCM) 10K type strain sequencing project: providing services to taxonomists for standard genome sequencing and annotation.</title>
        <authorList>
            <consortium name="The Broad Institute Genomics Platform"/>
            <consortium name="The Broad Institute Genome Sequencing Center for Infectious Disease"/>
            <person name="Wu L."/>
            <person name="Ma J."/>
        </authorList>
    </citation>
    <scope>NUCLEOTIDE SEQUENCE [LARGE SCALE GENOMIC DNA]</scope>
    <source>
        <strain evidence="12">CCM 8939</strain>
    </source>
</reference>
<organism evidence="11 12">
    <name type="scientific">Pedobacter mendelii</name>
    <dbReference type="NCBI Taxonomy" id="1908240"/>
    <lineage>
        <taxon>Bacteria</taxon>
        <taxon>Pseudomonadati</taxon>
        <taxon>Bacteroidota</taxon>
        <taxon>Sphingobacteriia</taxon>
        <taxon>Sphingobacteriales</taxon>
        <taxon>Sphingobacteriaceae</taxon>
        <taxon>Pedobacter</taxon>
    </lineage>
</organism>
<evidence type="ECO:0000259" key="10">
    <source>
        <dbReference type="Pfam" id="PF07715"/>
    </source>
</evidence>
<comment type="caution">
    <text evidence="11">The sequence shown here is derived from an EMBL/GenBank/DDBJ whole genome shotgun (WGS) entry which is preliminary data.</text>
</comment>
<evidence type="ECO:0000256" key="2">
    <source>
        <dbReference type="ARBA" id="ARBA00022448"/>
    </source>
</evidence>
<dbReference type="Gene3D" id="2.40.170.20">
    <property type="entry name" value="TonB-dependent receptor, beta-barrel domain"/>
    <property type="match status" value="1"/>
</dbReference>
<dbReference type="InterPro" id="IPR008969">
    <property type="entry name" value="CarboxyPept-like_regulatory"/>
</dbReference>
<proteinExistence type="inferred from homology"/>
<dbReference type="InterPro" id="IPR023996">
    <property type="entry name" value="TonB-dep_OMP_SusC/RagA"/>
</dbReference>
<comment type="similarity">
    <text evidence="8">Belongs to the TonB-dependent receptor family.</text>
</comment>
<dbReference type="Pfam" id="PF07715">
    <property type="entry name" value="Plug"/>
    <property type="match status" value="1"/>
</dbReference>
<dbReference type="InterPro" id="IPR039426">
    <property type="entry name" value="TonB-dep_rcpt-like"/>
</dbReference>
<sequence>MNKMYLKCLSTLLFTLITIATFAQKTITGTVREVSGPLPGVSVSVKGTSKATQTDGNGKFSIAVNPDETLTFSAIGYARQEVIVGSQTTISITLKEDSKALNDVVVTAFGIQKQQKSLGYSTATVSAKELTEAGNTNFASALYGKASGVQVTTAPGGASSAVNVQIRGVNSLNYNAQPLYVVDGVVIRSEGQYGAAGRNNGGFFDDQRVRGNGVLDINPEDIESLSVLKGASASALYGSDAGAGVIIITTKKGAKGKGPTVDVNYFGTVEQPAFLPNYQNVYGQGYDRATNLAVGATEEGWIVDAQSPSGFRPNFRSYANFGPKMEGQQVRWWDGSIRSFSPQPDNYKDIFRNGLSSSANIALSNQTDNYSYRISYTRLDYEGIQRESGLKKNSFSLNSSLKLNKKLSVDVVANYVNTITNNRAYQTNRLAQSFDGFFGRNEDTNLIRDKFQTSEGYAWVPFNQTARNPAEAFVFNVRPNLYDYFWSTLKNTSAETENRLYSSATLNWDILTKLKFRGRVGNDYTGRNTEDKNYSQFPVAFNPPTSSTGAYTTGNGTYTTIYSDALLTYSDNISKDLSFSASAGFTSRKENYKDQSSGTQFGLVSENWFSLSNSYGILQTSASRRSLLKYGAFGILNLSYKDYLFVEGTMRQESSSSLPPLNNTYYYPSVNGSFVFTDAFKGALPEFLSYGKLRASYGVVANASLPYESNVSYGQNSLQTNNGSVPQLVLPGAYGNENLQPEKKYEQEYGLETRFLNGRFGIDLSYYTNRIKNQILRLQISPSNGSGSQIVNVGEIGSKGWELSLNAKPVVSTNFNWQTTLNFSQNKTTVYSLAPGIPELIFYNAEDNAIRITAKPGEDLGNIYVYPTKTNAAGQKIVNDDGFYVIDKSQYVKAGNVTPSITGGLSNNLNYKSFSISFLVDYRFGSDVVSTPLKYATGTGVYENTLQYRDTENGGLTYYVNSAGANVLLPNANSSSPAGHKVYHDGVILSGVKANGQPNDVILDAASYYFNSFAAGSSDALNQEGAVYKNNFIKLRELTLGYRLPNSLVKKVGMSNMKISLIGRNLLYFHRTLKNLDPETLIGDRWYSQGVDNGSLPATRSFGFSLNASF</sequence>
<evidence type="ECO:0000256" key="5">
    <source>
        <dbReference type="ARBA" id="ARBA00022729"/>
    </source>
</evidence>
<comment type="subcellular location">
    <subcellularLocation>
        <location evidence="1 8">Cell outer membrane</location>
        <topology evidence="1 8">Multi-pass membrane protein</topology>
    </subcellularLocation>
</comment>
<evidence type="ECO:0000256" key="1">
    <source>
        <dbReference type="ARBA" id="ARBA00004571"/>
    </source>
</evidence>
<dbReference type="PANTHER" id="PTHR30069">
    <property type="entry name" value="TONB-DEPENDENT OUTER MEMBRANE RECEPTOR"/>
    <property type="match status" value="1"/>
</dbReference>
<keyword evidence="6 8" id="KW-0472">Membrane</keyword>
<feature type="signal peptide" evidence="9">
    <location>
        <begin position="1"/>
        <end position="23"/>
    </location>
</feature>
<dbReference type="Proteomes" id="UP000645390">
    <property type="component" value="Unassembled WGS sequence"/>
</dbReference>